<keyword evidence="1" id="KW-0812">Transmembrane</keyword>
<sequence length="67" mass="7988">MGPPVHQKHRHASSTLMSYDVILRKKGFFNKGCCMYLAWIIVFFFKMKSHWQLHPLYLASLLILFFI</sequence>
<feature type="transmembrane region" description="Helical" evidence="1">
    <location>
        <begin position="28"/>
        <end position="45"/>
    </location>
</feature>
<name>A0A0E9TZ66_ANGAN</name>
<proteinExistence type="predicted"/>
<organism evidence="2">
    <name type="scientific">Anguilla anguilla</name>
    <name type="common">European freshwater eel</name>
    <name type="synonym">Muraena anguilla</name>
    <dbReference type="NCBI Taxonomy" id="7936"/>
    <lineage>
        <taxon>Eukaryota</taxon>
        <taxon>Metazoa</taxon>
        <taxon>Chordata</taxon>
        <taxon>Craniata</taxon>
        <taxon>Vertebrata</taxon>
        <taxon>Euteleostomi</taxon>
        <taxon>Actinopterygii</taxon>
        <taxon>Neopterygii</taxon>
        <taxon>Teleostei</taxon>
        <taxon>Anguilliformes</taxon>
        <taxon>Anguillidae</taxon>
        <taxon>Anguilla</taxon>
    </lineage>
</organism>
<evidence type="ECO:0000313" key="2">
    <source>
        <dbReference type="EMBL" id="JAH58821.1"/>
    </source>
</evidence>
<reference evidence="2" key="1">
    <citation type="submission" date="2014-11" db="EMBL/GenBank/DDBJ databases">
        <authorList>
            <person name="Amaro Gonzalez C."/>
        </authorList>
    </citation>
    <scope>NUCLEOTIDE SEQUENCE</scope>
</reference>
<protein>
    <submittedName>
        <fullName evidence="2">Uncharacterized protein</fullName>
    </submittedName>
</protein>
<evidence type="ECO:0000256" key="1">
    <source>
        <dbReference type="SAM" id="Phobius"/>
    </source>
</evidence>
<reference evidence="2" key="2">
    <citation type="journal article" date="2015" name="Fish Shellfish Immunol.">
        <title>Early steps in the European eel (Anguilla anguilla)-Vibrio vulnificus interaction in the gills: Role of the RtxA13 toxin.</title>
        <authorList>
            <person name="Callol A."/>
            <person name="Pajuelo D."/>
            <person name="Ebbesson L."/>
            <person name="Teles M."/>
            <person name="MacKenzie S."/>
            <person name="Amaro C."/>
        </authorList>
    </citation>
    <scope>NUCLEOTIDE SEQUENCE</scope>
</reference>
<accession>A0A0E9TZ66</accession>
<dbReference type="AlphaFoldDB" id="A0A0E9TZ66"/>
<dbReference type="EMBL" id="GBXM01049756">
    <property type="protein sequence ID" value="JAH58821.1"/>
    <property type="molecule type" value="Transcribed_RNA"/>
</dbReference>
<keyword evidence="1" id="KW-0472">Membrane</keyword>
<keyword evidence="1" id="KW-1133">Transmembrane helix</keyword>